<organism evidence="13 14">
    <name type="scientific">Hymenobacter tibetensis</name>
    <dbReference type="NCBI Taxonomy" id="497967"/>
    <lineage>
        <taxon>Bacteria</taxon>
        <taxon>Pseudomonadati</taxon>
        <taxon>Bacteroidota</taxon>
        <taxon>Cytophagia</taxon>
        <taxon>Cytophagales</taxon>
        <taxon>Hymenobacteraceae</taxon>
        <taxon>Hymenobacter</taxon>
    </lineage>
</organism>
<reference evidence="13 14" key="1">
    <citation type="submission" date="2022-03" db="EMBL/GenBank/DDBJ databases">
        <title>Hymenobactersp. isolated from the air.</title>
        <authorList>
            <person name="Won M."/>
            <person name="Kwon S.-W."/>
        </authorList>
    </citation>
    <scope>NUCLEOTIDE SEQUENCE [LARGE SCALE GENOMIC DNA]</scope>
    <source>
        <strain evidence="13 14">KACC 21982</strain>
    </source>
</reference>
<dbReference type="EMBL" id="CP094669">
    <property type="protein sequence ID" value="UOG74310.1"/>
    <property type="molecule type" value="Genomic_DNA"/>
</dbReference>
<dbReference type="NCBIfam" id="TIGR00125">
    <property type="entry name" value="cyt_tran_rel"/>
    <property type="match status" value="1"/>
</dbReference>
<accession>A0ABY4CYQ3</accession>
<protein>
    <recommendedName>
        <fullName evidence="11">Probable nicotinate-nucleotide adenylyltransferase</fullName>
        <ecNumber evidence="11">2.7.7.18</ecNumber>
    </recommendedName>
    <alternativeName>
        <fullName evidence="11">Deamido-NAD(+) diphosphorylase</fullName>
    </alternativeName>
    <alternativeName>
        <fullName evidence="11">Deamido-NAD(+) pyrophosphorylase</fullName>
    </alternativeName>
    <alternativeName>
        <fullName evidence="11">Nicotinate mononucleotide adenylyltransferase</fullName>
        <shortName evidence="11">NaMN adenylyltransferase</shortName>
    </alternativeName>
</protein>
<proteinExistence type="inferred from homology"/>
<dbReference type="InterPro" id="IPR004821">
    <property type="entry name" value="Cyt_trans-like"/>
</dbReference>
<dbReference type="HAMAP" id="MF_00244">
    <property type="entry name" value="NaMN_adenylyltr"/>
    <property type="match status" value="1"/>
</dbReference>
<comment type="similarity">
    <text evidence="3 11">Belongs to the NadD family.</text>
</comment>
<evidence type="ECO:0000259" key="12">
    <source>
        <dbReference type="Pfam" id="PF01467"/>
    </source>
</evidence>
<keyword evidence="8 11" id="KW-0067">ATP-binding</keyword>
<dbReference type="RefSeq" id="WP_243797607.1">
    <property type="nucleotide sequence ID" value="NZ_CP094669.1"/>
</dbReference>
<evidence type="ECO:0000313" key="13">
    <source>
        <dbReference type="EMBL" id="UOG74310.1"/>
    </source>
</evidence>
<dbReference type="InterPro" id="IPR014729">
    <property type="entry name" value="Rossmann-like_a/b/a_fold"/>
</dbReference>
<evidence type="ECO:0000256" key="4">
    <source>
        <dbReference type="ARBA" id="ARBA00022642"/>
    </source>
</evidence>
<evidence type="ECO:0000256" key="3">
    <source>
        <dbReference type="ARBA" id="ARBA00009014"/>
    </source>
</evidence>
<dbReference type="PANTHER" id="PTHR39321:SF3">
    <property type="entry name" value="PHOSPHOPANTETHEINE ADENYLYLTRANSFERASE"/>
    <property type="match status" value="1"/>
</dbReference>
<evidence type="ECO:0000256" key="11">
    <source>
        <dbReference type="HAMAP-Rule" id="MF_00244"/>
    </source>
</evidence>
<name>A0ABY4CYQ3_9BACT</name>
<comment type="pathway">
    <text evidence="2 11">Cofactor biosynthesis; NAD(+) biosynthesis; deamido-NAD(+) from nicotinate D-ribonucleotide: step 1/1.</text>
</comment>
<dbReference type="Gene3D" id="3.40.50.620">
    <property type="entry name" value="HUPs"/>
    <property type="match status" value="1"/>
</dbReference>
<dbReference type="GO" id="GO:0016779">
    <property type="term" value="F:nucleotidyltransferase activity"/>
    <property type="evidence" value="ECO:0007669"/>
    <property type="project" value="UniProtKB-KW"/>
</dbReference>
<keyword evidence="7 11" id="KW-0547">Nucleotide-binding</keyword>
<evidence type="ECO:0000256" key="5">
    <source>
        <dbReference type="ARBA" id="ARBA00022679"/>
    </source>
</evidence>
<comment type="catalytic activity">
    <reaction evidence="10 11">
        <text>nicotinate beta-D-ribonucleotide + ATP + H(+) = deamido-NAD(+) + diphosphate</text>
        <dbReference type="Rhea" id="RHEA:22860"/>
        <dbReference type="ChEBI" id="CHEBI:15378"/>
        <dbReference type="ChEBI" id="CHEBI:30616"/>
        <dbReference type="ChEBI" id="CHEBI:33019"/>
        <dbReference type="ChEBI" id="CHEBI:57502"/>
        <dbReference type="ChEBI" id="CHEBI:58437"/>
        <dbReference type="EC" id="2.7.7.18"/>
    </reaction>
</comment>
<evidence type="ECO:0000256" key="2">
    <source>
        <dbReference type="ARBA" id="ARBA00005019"/>
    </source>
</evidence>
<dbReference type="Proteomes" id="UP000831113">
    <property type="component" value="Chromosome"/>
</dbReference>
<dbReference type="InterPro" id="IPR005248">
    <property type="entry name" value="NadD/NMNAT"/>
</dbReference>
<evidence type="ECO:0000256" key="6">
    <source>
        <dbReference type="ARBA" id="ARBA00022695"/>
    </source>
</evidence>
<keyword evidence="5 11" id="KW-0808">Transferase</keyword>
<evidence type="ECO:0000313" key="14">
    <source>
        <dbReference type="Proteomes" id="UP000831113"/>
    </source>
</evidence>
<dbReference type="CDD" id="cd02165">
    <property type="entry name" value="NMNAT"/>
    <property type="match status" value="1"/>
</dbReference>
<dbReference type="SUPFAM" id="SSF52374">
    <property type="entry name" value="Nucleotidylyl transferase"/>
    <property type="match status" value="1"/>
</dbReference>
<dbReference type="PANTHER" id="PTHR39321">
    <property type="entry name" value="NICOTINATE-NUCLEOTIDE ADENYLYLTRANSFERASE-RELATED"/>
    <property type="match status" value="1"/>
</dbReference>
<keyword evidence="6 11" id="KW-0548">Nucleotidyltransferase</keyword>
<dbReference type="EC" id="2.7.7.18" evidence="11"/>
<gene>
    <name evidence="11 13" type="primary">nadD</name>
    <name evidence="13" type="ORF">MTX78_19595</name>
</gene>
<keyword evidence="9 11" id="KW-0520">NAD</keyword>
<evidence type="ECO:0000256" key="10">
    <source>
        <dbReference type="ARBA" id="ARBA00048721"/>
    </source>
</evidence>
<evidence type="ECO:0000256" key="7">
    <source>
        <dbReference type="ARBA" id="ARBA00022741"/>
    </source>
</evidence>
<comment type="function">
    <text evidence="1 11">Catalyzes the reversible adenylation of nicotinate mononucleotide (NaMN) to nicotinic acid adenine dinucleotide (NaAD).</text>
</comment>
<dbReference type="NCBIfam" id="TIGR00482">
    <property type="entry name" value="nicotinate (nicotinamide) nucleotide adenylyltransferase"/>
    <property type="match status" value="1"/>
</dbReference>
<sequence>MSLTAARTRVGLLFGSFNPIHTGHLILAQYMATHTDLTEVWLVVSPQSPYKVNQELLPEQDRLSLVAAAIAGNHLLRAIDLEFQLPKPNFTITTLDVLKRQHPELDFVLLMGGDNLVGLAGWKDSARIQQEFDIYVYPRPGSVTSPDTHNSRVQLVQAPLLDISATFVRNSIQAGKSIRYLVPEAVENQIVAQGYWQK</sequence>
<evidence type="ECO:0000256" key="8">
    <source>
        <dbReference type="ARBA" id="ARBA00022840"/>
    </source>
</evidence>
<feature type="domain" description="Cytidyltransferase-like" evidence="12">
    <location>
        <begin position="13"/>
        <end position="170"/>
    </location>
</feature>
<evidence type="ECO:0000256" key="1">
    <source>
        <dbReference type="ARBA" id="ARBA00002324"/>
    </source>
</evidence>
<keyword evidence="4 11" id="KW-0662">Pyridine nucleotide biosynthesis</keyword>
<evidence type="ECO:0000256" key="9">
    <source>
        <dbReference type="ARBA" id="ARBA00023027"/>
    </source>
</evidence>
<dbReference type="Pfam" id="PF01467">
    <property type="entry name" value="CTP_transf_like"/>
    <property type="match status" value="1"/>
</dbReference>
<keyword evidence="14" id="KW-1185">Reference proteome</keyword>